<name>A0A517U086_9BACT</name>
<dbReference type="OrthoDB" id="292183at2"/>
<dbReference type="RefSeq" id="WP_145433839.1">
    <property type="nucleotide sequence ID" value="NZ_CP036339.1"/>
</dbReference>
<gene>
    <name evidence="1" type="ORF">I41_32380</name>
</gene>
<protein>
    <recommendedName>
        <fullName evidence="3">Helix-turn-helix domain protein</fullName>
    </recommendedName>
</protein>
<sequence>MSDKKQTPPPGVVEADAVYTKPELLARLGWEQGAWRSAAEKGLPYRVIGKRIYVLGRDVLDWLASRPLANC</sequence>
<keyword evidence="2" id="KW-1185">Reference proteome</keyword>
<evidence type="ECO:0008006" key="3">
    <source>
        <dbReference type="Google" id="ProtNLM"/>
    </source>
</evidence>
<dbReference type="AlphaFoldDB" id="A0A517U086"/>
<proteinExistence type="predicted"/>
<dbReference type="Proteomes" id="UP000317909">
    <property type="component" value="Chromosome"/>
</dbReference>
<evidence type="ECO:0000313" key="1">
    <source>
        <dbReference type="EMBL" id="QDT74044.1"/>
    </source>
</evidence>
<dbReference type="EMBL" id="CP036339">
    <property type="protein sequence ID" value="QDT74044.1"/>
    <property type="molecule type" value="Genomic_DNA"/>
</dbReference>
<accession>A0A517U086</accession>
<dbReference type="KEGG" id="llh:I41_32380"/>
<organism evidence="1 2">
    <name type="scientific">Lacipirellula limnantheis</name>
    <dbReference type="NCBI Taxonomy" id="2528024"/>
    <lineage>
        <taxon>Bacteria</taxon>
        <taxon>Pseudomonadati</taxon>
        <taxon>Planctomycetota</taxon>
        <taxon>Planctomycetia</taxon>
        <taxon>Pirellulales</taxon>
        <taxon>Lacipirellulaceae</taxon>
        <taxon>Lacipirellula</taxon>
    </lineage>
</organism>
<evidence type="ECO:0000313" key="2">
    <source>
        <dbReference type="Proteomes" id="UP000317909"/>
    </source>
</evidence>
<reference evidence="1 2" key="1">
    <citation type="submission" date="2019-02" db="EMBL/GenBank/DDBJ databases">
        <title>Deep-cultivation of Planctomycetes and their phenomic and genomic characterization uncovers novel biology.</title>
        <authorList>
            <person name="Wiegand S."/>
            <person name="Jogler M."/>
            <person name="Boedeker C."/>
            <person name="Pinto D."/>
            <person name="Vollmers J."/>
            <person name="Rivas-Marin E."/>
            <person name="Kohn T."/>
            <person name="Peeters S.H."/>
            <person name="Heuer A."/>
            <person name="Rast P."/>
            <person name="Oberbeckmann S."/>
            <person name="Bunk B."/>
            <person name="Jeske O."/>
            <person name="Meyerdierks A."/>
            <person name="Storesund J.E."/>
            <person name="Kallscheuer N."/>
            <person name="Luecker S."/>
            <person name="Lage O.M."/>
            <person name="Pohl T."/>
            <person name="Merkel B.J."/>
            <person name="Hornburger P."/>
            <person name="Mueller R.-W."/>
            <person name="Bruemmer F."/>
            <person name="Labrenz M."/>
            <person name="Spormann A.M."/>
            <person name="Op den Camp H."/>
            <person name="Overmann J."/>
            <person name="Amann R."/>
            <person name="Jetten M.S.M."/>
            <person name="Mascher T."/>
            <person name="Medema M.H."/>
            <person name="Devos D.P."/>
            <person name="Kaster A.-K."/>
            <person name="Ovreas L."/>
            <person name="Rohde M."/>
            <person name="Galperin M.Y."/>
            <person name="Jogler C."/>
        </authorList>
    </citation>
    <scope>NUCLEOTIDE SEQUENCE [LARGE SCALE GENOMIC DNA]</scope>
    <source>
        <strain evidence="1 2">I41</strain>
    </source>
</reference>